<evidence type="ECO:0000313" key="2">
    <source>
        <dbReference type="Proteomes" id="UP001234297"/>
    </source>
</evidence>
<accession>A0ACC2M299</accession>
<comment type="caution">
    <text evidence="1">The sequence shown here is derived from an EMBL/GenBank/DDBJ whole genome shotgun (WGS) entry which is preliminary data.</text>
</comment>
<dbReference type="EMBL" id="CM056813">
    <property type="protein sequence ID" value="KAJ8639558.1"/>
    <property type="molecule type" value="Genomic_DNA"/>
</dbReference>
<gene>
    <name evidence="1" type="ORF">MRB53_016252</name>
</gene>
<reference evidence="1 2" key="1">
    <citation type="journal article" date="2022" name="Hortic Res">
        <title>A haplotype resolved chromosomal level avocado genome allows analysis of novel avocado genes.</title>
        <authorList>
            <person name="Nath O."/>
            <person name="Fletcher S.J."/>
            <person name="Hayward A."/>
            <person name="Shaw L.M."/>
            <person name="Masouleh A.K."/>
            <person name="Furtado A."/>
            <person name="Henry R.J."/>
            <person name="Mitter N."/>
        </authorList>
    </citation>
    <scope>NUCLEOTIDE SEQUENCE [LARGE SCALE GENOMIC DNA]</scope>
    <source>
        <strain evidence="2">cv. Hass</strain>
    </source>
</reference>
<dbReference type="Proteomes" id="UP001234297">
    <property type="component" value="Chromosome 5"/>
</dbReference>
<organism evidence="1 2">
    <name type="scientific">Persea americana</name>
    <name type="common">Avocado</name>
    <dbReference type="NCBI Taxonomy" id="3435"/>
    <lineage>
        <taxon>Eukaryota</taxon>
        <taxon>Viridiplantae</taxon>
        <taxon>Streptophyta</taxon>
        <taxon>Embryophyta</taxon>
        <taxon>Tracheophyta</taxon>
        <taxon>Spermatophyta</taxon>
        <taxon>Magnoliopsida</taxon>
        <taxon>Magnoliidae</taxon>
        <taxon>Laurales</taxon>
        <taxon>Lauraceae</taxon>
        <taxon>Persea</taxon>
    </lineage>
</organism>
<evidence type="ECO:0000313" key="1">
    <source>
        <dbReference type="EMBL" id="KAJ8639558.1"/>
    </source>
</evidence>
<protein>
    <submittedName>
        <fullName evidence="1">Uncharacterized protein</fullName>
    </submittedName>
</protein>
<sequence length="107" mass="12089">MTAVVTMYAKYRQIEDARRMFDRIPERDLVTWNAIISGAIHGYAVRDGFELLLNVSTALVDMYAKCSLIGIAKLVFDRMRVKNVVSWNSMIDGYAQCGDSVEAMALF</sequence>
<keyword evidence="2" id="KW-1185">Reference proteome</keyword>
<proteinExistence type="predicted"/>
<name>A0ACC2M299_PERAE</name>